<gene>
    <name evidence="2" type="ORF">AWH48_16865</name>
</gene>
<dbReference type="RefSeq" id="WP_063974505.1">
    <property type="nucleotide sequence ID" value="NZ_LQWZ01000007.1"/>
</dbReference>
<sequence length="159" mass="18419">MFHVVFKQSEMSEFVPFQKNSFSEGCLLTYKYEMINRELDLTAEVEFYVVNDNGQEIYEGKMHIGSGFADHLYEHIYKKLSAMQLTEEKERKKNEILYLMEKEVPDSERLEGSIKDLPIAEQKKWGVRESEVGSTLFIQVVAVLFILVAGFGCIQAFAR</sequence>
<evidence type="ECO:0000313" key="2">
    <source>
        <dbReference type="EMBL" id="OAH58669.1"/>
    </source>
</evidence>
<dbReference type="EMBL" id="LQWZ01000007">
    <property type="protein sequence ID" value="OAH58669.1"/>
    <property type="molecule type" value="Genomic_DNA"/>
</dbReference>
<dbReference type="AlphaFoldDB" id="A0A177KZ29"/>
<dbReference type="OrthoDB" id="2988252at2"/>
<keyword evidence="1" id="KW-1133">Transmembrane helix</keyword>
<keyword evidence="1" id="KW-0812">Transmembrane</keyword>
<organism evidence="2 3">
    <name type="scientific">Domibacillus aminovorans</name>
    <dbReference type="NCBI Taxonomy" id="29332"/>
    <lineage>
        <taxon>Bacteria</taxon>
        <taxon>Bacillati</taxon>
        <taxon>Bacillota</taxon>
        <taxon>Bacilli</taxon>
        <taxon>Bacillales</taxon>
        <taxon>Bacillaceae</taxon>
        <taxon>Domibacillus</taxon>
    </lineage>
</organism>
<reference evidence="2 3" key="1">
    <citation type="submission" date="2016-01" db="EMBL/GenBank/DDBJ databases">
        <title>Investigation of taxonomic status of Bacillus aminovorans.</title>
        <authorList>
            <person name="Verma A."/>
            <person name="Pal Y."/>
            <person name="Krishnamurthi S."/>
        </authorList>
    </citation>
    <scope>NUCLEOTIDE SEQUENCE [LARGE SCALE GENOMIC DNA]</scope>
    <source>
        <strain evidence="2 3">DSM 4337</strain>
    </source>
</reference>
<accession>A0A177KZ29</accession>
<proteinExistence type="predicted"/>
<comment type="caution">
    <text evidence="2">The sequence shown here is derived from an EMBL/GenBank/DDBJ whole genome shotgun (WGS) entry which is preliminary data.</text>
</comment>
<protein>
    <submittedName>
        <fullName evidence="2">Uncharacterized protein</fullName>
    </submittedName>
</protein>
<keyword evidence="1" id="KW-0472">Membrane</keyword>
<name>A0A177KZ29_9BACI</name>
<dbReference type="Proteomes" id="UP000077271">
    <property type="component" value="Unassembled WGS sequence"/>
</dbReference>
<feature type="transmembrane region" description="Helical" evidence="1">
    <location>
        <begin position="136"/>
        <end position="158"/>
    </location>
</feature>
<evidence type="ECO:0000256" key="1">
    <source>
        <dbReference type="SAM" id="Phobius"/>
    </source>
</evidence>
<evidence type="ECO:0000313" key="3">
    <source>
        <dbReference type="Proteomes" id="UP000077271"/>
    </source>
</evidence>